<comment type="caution">
    <text evidence="1">The sequence shown here is derived from an EMBL/GenBank/DDBJ whole genome shotgun (WGS) entry which is preliminary data.</text>
</comment>
<reference evidence="1 2" key="1">
    <citation type="journal article" date="2018" name="Nat. Biotechnol.">
        <title>A standardized bacterial taxonomy based on genome phylogeny substantially revises the tree of life.</title>
        <authorList>
            <person name="Parks D.H."/>
            <person name="Chuvochina M."/>
            <person name="Waite D.W."/>
            <person name="Rinke C."/>
            <person name="Skarshewski A."/>
            <person name="Chaumeil P.A."/>
            <person name="Hugenholtz P."/>
        </authorList>
    </citation>
    <scope>NUCLEOTIDE SEQUENCE [LARGE SCALE GENOMIC DNA]</scope>
    <source>
        <strain evidence="1">UBA8739</strain>
    </source>
</reference>
<organism evidence="1 2">
    <name type="scientific">Tistrella mobilis</name>
    <dbReference type="NCBI Taxonomy" id="171437"/>
    <lineage>
        <taxon>Bacteria</taxon>
        <taxon>Pseudomonadati</taxon>
        <taxon>Pseudomonadota</taxon>
        <taxon>Alphaproteobacteria</taxon>
        <taxon>Geminicoccales</taxon>
        <taxon>Geminicoccaceae</taxon>
        <taxon>Tistrella</taxon>
    </lineage>
</organism>
<name>A0A3B9IN91_9PROT</name>
<feature type="non-terminal residue" evidence="1">
    <location>
        <position position="1"/>
    </location>
</feature>
<dbReference type="EMBL" id="DMAI01000245">
    <property type="protein sequence ID" value="HAE48787.1"/>
    <property type="molecule type" value="Genomic_DNA"/>
</dbReference>
<proteinExistence type="predicted"/>
<evidence type="ECO:0000313" key="2">
    <source>
        <dbReference type="Proteomes" id="UP000257706"/>
    </source>
</evidence>
<accession>A0A3B9IN91</accession>
<evidence type="ECO:0000313" key="1">
    <source>
        <dbReference type="EMBL" id="HAE48787.1"/>
    </source>
</evidence>
<dbReference type="AlphaFoldDB" id="A0A3B9IN91"/>
<sequence length="112" mass="11806">DVLRALGREPAAREALVAHLTRARGQDSRYDAHLDATLRALGSNDEMEFRARRLVGDLAVALAGAELMERTPQSLAEAWFASRLAGDHGGLYGTLAPGVDAAGIVERAAVAA</sequence>
<dbReference type="Proteomes" id="UP000257706">
    <property type="component" value="Unassembled WGS sequence"/>
</dbReference>
<gene>
    <name evidence="1" type="ORF">DCK97_15335</name>
</gene>
<protein>
    <submittedName>
        <fullName evidence="1">DNA alkylation response protein</fullName>
    </submittedName>
</protein>